<keyword evidence="2" id="KW-0175">Coiled coil</keyword>
<dbReference type="SUPFAM" id="SSF46997">
    <property type="entry name" value="Bacterial immunoglobulin/albumin-binding domains"/>
    <property type="match status" value="7"/>
</dbReference>
<dbReference type="Gene3D" id="1.20.120.1850">
    <property type="entry name" value="Ebh helix bundles repeating unit (S and A modules)"/>
    <property type="match status" value="1"/>
</dbReference>
<dbReference type="Gene3D" id="1.20.5.420">
    <property type="entry name" value="Immunoglobulin FC, subunit C"/>
    <property type="match status" value="6"/>
</dbReference>
<evidence type="ECO:0000256" key="1">
    <source>
        <dbReference type="ARBA" id="ARBA00022737"/>
    </source>
</evidence>
<protein>
    <submittedName>
        <fullName evidence="4">Staphylococcal surface anchored protein</fullName>
    </submittedName>
</protein>
<dbReference type="PANTHER" id="PTHR33150:SF1">
    <property type="entry name" value="EXTRACELLULAR MATRIX-BINDING PROTEIN EBH"/>
    <property type="match status" value="1"/>
</dbReference>
<feature type="coiled-coil region" evidence="2">
    <location>
        <begin position="365"/>
        <end position="392"/>
    </location>
</feature>
<dbReference type="Proteomes" id="UP000254116">
    <property type="component" value="Unassembled WGS sequence"/>
</dbReference>
<dbReference type="AlphaFoldDB" id="A0A380EHS1"/>
<dbReference type="EMBL" id="UHBY01000003">
    <property type="protein sequence ID" value="SUL35417.1"/>
    <property type="molecule type" value="Genomic_DNA"/>
</dbReference>
<feature type="domain" description="Extracellular matrix-binding protein ebh GA module" evidence="3">
    <location>
        <begin position="62"/>
        <end position="121"/>
    </location>
</feature>
<sequence length="462" mass="49387">MGNLKQAIADKDATKATVNFTDADQAKQQAYNTAVTNAENIISKANGGNATQAEVEQAIKQVNAAKQALNGNANVQHAKDEATALINSSNDLNQAQKDALKQQVQNATTVAGVNNVKQTAQELNNAMTQLKQGIADKEQTKADGNFVNADPDKQNAYNQAVAKAEALISATPDVVVTPSEITAALNKVTQAKNDLNGNTNLATAKQNVQHAIDQLPNLNQAQRDEYSKQITQATLVPNVNAIQQAATTLNDAMTQLKQGIANKAQIKGSENYHDADTDKQTAYDNAVTKAEELLKQTTNPTMDPNTIQQALTKVNDTNQALNGNQKLADAKQDAKTTLGTLDHLNDAQKQALTTQVEQAPDIATVNNVKQNAQNLNNAMTNLNNALQDKTETLNSINFTDADQAKKDAYTNAVSHAEGILSKANGSNASQTEVEQAMQRVNEAKQALNGNDNVQRAKDAANK</sequence>
<dbReference type="Pfam" id="PF07554">
    <property type="entry name" value="FIVAR"/>
    <property type="match status" value="4"/>
</dbReference>
<evidence type="ECO:0000313" key="5">
    <source>
        <dbReference type="Proteomes" id="UP000254116"/>
    </source>
</evidence>
<dbReference type="InterPro" id="IPR020840">
    <property type="entry name" value="Extracell_matrix-bd_GA"/>
</dbReference>
<dbReference type="InterPro" id="IPR009063">
    <property type="entry name" value="Ig/albumin-bd_sf"/>
</dbReference>
<proteinExistence type="predicted"/>
<evidence type="ECO:0000313" key="4">
    <source>
        <dbReference type="EMBL" id="SUL35417.1"/>
    </source>
</evidence>
<evidence type="ECO:0000256" key="2">
    <source>
        <dbReference type="SAM" id="Coils"/>
    </source>
</evidence>
<dbReference type="SMART" id="SM00844">
    <property type="entry name" value="GA"/>
    <property type="match status" value="3"/>
</dbReference>
<feature type="domain" description="Extracellular matrix-binding protein ebh GA module" evidence="3">
    <location>
        <begin position="314"/>
        <end position="373"/>
    </location>
</feature>
<name>A0A380EHS1_STAAU</name>
<reference evidence="4 5" key="1">
    <citation type="submission" date="2018-06" db="EMBL/GenBank/DDBJ databases">
        <authorList>
            <consortium name="Pathogen Informatics"/>
            <person name="Doyle S."/>
        </authorList>
    </citation>
    <scope>NUCLEOTIDE SEQUENCE [LARGE SCALE GENOMIC DNA]</scope>
    <source>
        <strain evidence="4 5">NCTC10702</strain>
    </source>
</reference>
<feature type="coiled-coil region" evidence="2">
    <location>
        <begin position="113"/>
        <end position="140"/>
    </location>
</feature>
<dbReference type="PANTHER" id="PTHR33150">
    <property type="entry name" value="EXTRACELLULAR MATRIX-BINDING PROTEIN EBH"/>
    <property type="match status" value="1"/>
</dbReference>
<keyword evidence="1" id="KW-0677">Repeat</keyword>
<feature type="domain" description="Extracellular matrix-binding protein ebh GA module" evidence="3">
    <location>
        <begin position="188"/>
        <end position="247"/>
    </location>
</feature>
<accession>A0A380EHS1</accession>
<dbReference type="InterPro" id="IPR051197">
    <property type="entry name" value="ECM-binding_protein"/>
</dbReference>
<evidence type="ECO:0000259" key="3">
    <source>
        <dbReference type="SMART" id="SM00844"/>
    </source>
</evidence>
<organism evidence="4 5">
    <name type="scientific">Staphylococcus aureus</name>
    <dbReference type="NCBI Taxonomy" id="1280"/>
    <lineage>
        <taxon>Bacteria</taxon>
        <taxon>Bacillati</taxon>
        <taxon>Bacillota</taxon>
        <taxon>Bacilli</taxon>
        <taxon>Bacillales</taxon>
        <taxon>Staphylococcaceae</taxon>
        <taxon>Staphylococcus</taxon>
    </lineage>
</organism>
<gene>
    <name evidence="4" type="primary">ebh_8</name>
    <name evidence="4" type="ORF">NCTC10702_02268</name>
</gene>